<keyword evidence="4 6" id="KW-0539">Nucleus</keyword>
<name>A0A068Y371_ECHMU</name>
<dbReference type="GO" id="GO:0005737">
    <property type="term" value="C:cytoplasm"/>
    <property type="evidence" value="ECO:0007669"/>
    <property type="project" value="UniProtKB-SubCell"/>
</dbReference>
<proteinExistence type="inferred from homology"/>
<dbReference type="PROSITE" id="PS51476">
    <property type="entry name" value="PROTEASOME_BETA_2"/>
    <property type="match status" value="1"/>
</dbReference>
<sequence length="195" mass="22156">MEYLIGIAFNDFAIIAADARVSRSIIALKDDADKMFKLSKHCLMAVCGEHGDTVQFAEFIQQNMQLYEIRNGYELRPYAAASFTRRNLAEALRSRNPYNVNLLLAGYDPDAGPKIYYMDYLASMVDVPYAVHGHGGFMTLAVLDSQYDPAMKIDHALILLKNCISELQKRFIVNYNRFIVRVVNKEGIETLPDLF</sequence>
<protein>
    <recommendedName>
        <fullName evidence="6">Proteasome subunit beta</fullName>
    </recommendedName>
</protein>
<dbReference type="InterPro" id="IPR023333">
    <property type="entry name" value="Proteasome_suB-type"/>
</dbReference>
<dbReference type="OMA" id="MKRDHDK"/>
<evidence type="ECO:0000313" key="7">
    <source>
        <dbReference type="EMBL" id="CDS37558.1"/>
    </source>
</evidence>
<evidence type="ECO:0000256" key="4">
    <source>
        <dbReference type="ARBA" id="ARBA00023242"/>
    </source>
</evidence>
<reference evidence="7" key="1">
    <citation type="journal article" date="2013" name="Nature">
        <title>The genomes of four tapeworm species reveal adaptations to parasitism.</title>
        <authorList>
            <person name="Tsai I.J."/>
            <person name="Zarowiecki M."/>
            <person name="Holroyd N."/>
            <person name="Garciarrubio A."/>
            <person name="Sanchez-Flores A."/>
            <person name="Brooks K.L."/>
            <person name="Tracey A."/>
            <person name="Bobes R.J."/>
            <person name="Fragoso G."/>
            <person name="Sciutto E."/>
            <person name="Aslett M."/>
            <person name="Beasley H."/>
            <person name="Bennett H.M."/>
            <person name="Cai J."/>
            <person name="Camicia F."/>
            <person name="Clark R."/>
            <person name="Cucher M."/>
            <person name="De Silva N."/>
            <person name="Day T.A."/>
            <person name="Deplazes P."/>
            <person name="Estrada K."/>
            <person name="Fernandez C."/>
            <person name="Holland P.W."/>
            <person name="Hou J."/>
            <person name="Hu S."/>
            <person name="Huckvale T."/>
            <person name="Hung S.S."/>
            <person name="Kamenetzky L."/>
            <person name="Keane J.A."/>
            <person name="Kiss F."/>
            <person name="Koziol U."/>
            <person name="Lambert O."/>
            <person name="Liu K."/>
            <person name="Luo X."/>
            <person name="Luo Y."/>
            <person name="Macchiaroli N."/>
            <person name="Nichol S."/>
            <person name="Paps J."/>
            <person name="Parkinson J."/>
            <person name="Pouchkina-Stantcheva N."/>
            <person name="Riddiford N."/>
            <person name="Rosenzvit M."/>
            <person name="Salinas G."/>
            <person name="Wasmuth J.D."/>
            <person name="Zamanian M."/>
            <person name="Zheng Y."/>
            <person name="Cai X."/>
            <person name="Soberon X."/>
            <person name="Olson P.D."/>
            <person name="Laclette J.P."/>
            <person name="Brehm K."/>
            <person name="Berriman M."/>
            <person name="Garciarrubio A."/>
            <person name="Bobes R.J."/>
            <person name="Fragoso G."/>
            <person name="Sanchez-Flores A."/>
            <person name="Estrada K."/>
            <person name="Cevallos M.A."/>
            <person name="Morett E."/>
            <person name="Gonzalez V."/>
            <person name="Portillo T."/>
            <person name="Ochoa-Leyva A."/>
            <person name="Jose M.V."/>
            <person name="Sciutto E."/>
            <person name="Landa A."/>
            <person name="Jimenez L."/>
            <person name="Valdes V."/>
            <person name="Carrero J.C."/>
            <person name="Larralde C."/>
            <person name="Morales-Montor J."/>
            <person name="Limon-Lason J."/>
            <person name="Soberon X."/>
            <person name="Laclette J.P."/>
        </authorList>
    </citation>
    <scope>NUCLEOTIDE SEQUENCE [LARGE SCALE GENOMIC DNA]</scope>
</reference>
<dbReference type="OrthoDB" id="268428at2759"/>
<dbReference type="FunFam" id="3.60.20.10:FF:000008">
    <property type="entry name" value="Proteasome subunit beta type-4"/>
    <property type="match status" value="1"/>
</dbReference>
<accession>A0A068Y371</accession>
<comment type="subunit">
    <text evidence="1">The 26S proteasome consists of a 20S proteasome core and two 19S regulatory subunits. The 20S proteasome core is a barrel-shaped complex made of 28 subunits that are arranged in four stacked rings. The two outer rings are each formed by seven alpha subunits, and the two inner rings are formed by seven beta subunits. The proteolytic activity is exerted by three beta-subunits PSMB5, PSMB6 and PSMB7.</text>
</comment>
<dbReference type="InterPro" id="IPR035206">
    <property type="entry name" value="Proteasome_beta2"/>
</dbReference>
<reference evidence="7" key="2">
    <citation type="submission" date="2015-11" db="EMBL/GenBank/DDBJ databases">
        <authorList>
            <person name="Zhang Y."/>
            <person name="Guo Z."/>
        </authorList>
    </citation>
    <scope>NUCLEOTIDE SEQUENCE</scope>
</reference>
<evidence type="ECO:0000313" key="8">
    <source>
        <dbReference type="Proteomes" id="UP000017246"/>
    </source>
</evidence>
<dbReference type="SUPFAM" id="SSF56235">
    <property type="entry name" value="N-terminal nucleophile aminohydrolases (Ntn hydrolases)"/>
    <property type="match status" value="1"/>
</dbReference>
<dbReference type="PANTHER" id="PTHR32194">
    <property type="entry name" value="METALLOPROTEASE TLDD"/>
    <property type="match status" value="1"/>
</dbReference>
<evidence type="ECO:0000256" key="2">
    <source>
        <dbReference type="ARBA" id="ARBA00022490"/>
    </source>
</evidence>
<dbReference type="GO" id="GO:0010498">
    <property type="term" value="P:proteasomal protein catabolic process"/>
    <property type="evidence" value="ECO:0007669"/>
    <property type="project" value="InterPro"/>
</dbReference>
<evidence type="ECO:0000256" key="6">
    <source>
        <dbReference type="RuleBase" id="RU004203"/>
    </source>
</evidence>
<dbReference type="GO" id="GO:0005839">
    <property type="term" value="C:proteasome core complex"/>
    <property type="evidence" value="ECO:0007669"/>
    <property type="project" value="InterPro"/>
</dbReference>
<dbReference type="PROSITE" id="PS00854">
    <property type="entry name" value="PROTEASOME_BETA_1"/>
    <property type="match status" value="1"/>
</dbReference>
<dbReference type="InterPro" id="IPR001353">
    <property type="entry name" value="Proteasome_sua/b"/>
</dbReference>
<comment type="similarity">
    <text evidence="6">Belongs to the peptidase T1B family.</text>
</comment>
<evidence type="ECO:0000256" key="3">
    <source>
        <dbReference type="ARBA" id="ARBA00022942"/>
    </source>
</evidence>
<dbReference type="InterPro" id="IPR029055">
    <property type="entry name" value="Ntn_hydrolases_N"/>
</dbReference>
<comment type="subcellular location">
    <subcellularLocation>
        <location evidence="6">Cytoplasm</location>
    </subcellularLocation>
    <subcellularLocation>
        <location evidence="6">Nucleus</location>
    </subcellularLocation>
</comment>
<dbReference type="Gene3D" id="3.60.20.10">
    <property type="entry name" value="Glutamine Phosphoribosylpyrophosphate, subunit 1, domain 1"/>
    <property type="match status" value="1"/>
</dbReference>
<dbReference type="eggNOG" id="KOG0177">
    <property type="taxonomic scope" value="Eukaryota"/>
</dbReference>
<dbReference type="EMBL" id="LN902843">
    <property type="protein sequence ID" value="CDS37558.1"/>
    <property type="molecule type" value="Genomic_DNA"/>
</dbReference>
<comment type="function">
    <text evidence="6">Component of the proteasome, a multicatalytic proteinase complex which is characterized by its ability to cleave peptides with Arg, Phe, Tyr, Leu, and Glu adjacent to the leaving group at neutral or slightly basic pH. The proteasome has an ATP-dependent proteolytic activity.</text>
</comment>
<dbReference type="AlphaFoldDB" id="A0A068Y371"/>
<evidence type="ECO:0000256" key="1">
    <source>
        <dbReference type="ARBA" id="ARBA00011656"/>
    </source>
</evidence>
<organism evidence="7 8">
    <name type="scientific">Echinococcus multilocularis</name>
    <name type="common">Fox tapeworm</name>
    <dbReference type="NCBI Taxonomy" id="6211"/>
    <lineage>
        <taxon>Eukaryota</taxon>
        <taxon>Metazoa</taxon>
        <taxon>Spiralia</taxon>
        <taxon>Lophotrochozoa</taxon>
        <taxon>Platyhelminthes</taxon>
        <taxon>Cestoda</taxon>
        <taxon>Eucestoda</taxon>
        <taxon>Cyclophyllidea</taxon>
        <taxon>Taeniidae</taxon>
        <taxon>Echinococcus</taxon>
    </lineage>
</organism>
<dbReference type="InterPro" id="IPR016050">
    <property type="entry name" value="Proteasome_bsu_CS"/>
</dbReference>
<dbReference type="Pfam" id="PF00227">
    <property type="entry name" value="Proteasome"/>
    <property type="match status" value="1"/>
</dbReference>
<keyword evidence="3 6" id="KW-0647">Proteasome</keyword>
<dbReference type="PANTHER" id="PTHR32194:SF2">
    <property type="entry name" value="PROTEASOME SUBUNIT BETA TYPE-1"/>
    <property type="match status" value="1"/>
</dbReference>
<gene>
    <name evidence="7" type="ORF">EmuJ_000481200</name>
</gene>
<comment type="function">
    <text evidence="5">Non-catalytic component of the 20S core proteasome complex involved in the proteolytic degradation of most intracellular proteins. This complex plays numerous essential roles within the cell by associating with different regulatory particles. Associated with two 19S regulatory particles, forms the 26S proteasome and thus participates in the ATP-dependent degradation of ubiquitinated proteins. The 26S proteasome plays a key role in the maintenance of protein homeostasis by removing misfolded or damaged proteins that could impair cellular functions, and by removing proteins whose functions are no longer required. Associated with the PA200 or PA28, the 20S proteasome mediates ubiquitin-independent protein degradation. This type of proteolysis is required in several pathways including spermatogenesis (20S-PA200 complex) or generation of a subset of MHC class I-presented antigenic peptides (20S-PA28 complex).</text>
</comment>
<evidence type="ECO:0000256" key="5">
    <source>
        <dbReference type="ARBA" id="ARBA00049625"/>
    </source>
</evidence>
<keyword evidence="8" id="KW-1185">Reference proteome</keyword>
<dbReference type="CDD" id="cd03758">
    <property type="entry name" value="proteasome_beta_type_2"/>
    <property type="match status" value="1"/>
</dbReference>
<dbReference type="GO" id="GO:0005634">
    <property type="term" value="C:nucleus"/>
    <property type="evidence" value="ECO:0007669"/>
    <property type="project" value="UniProtKB-SubCell"/>
</dbReference>
<dbReference type="Proteomes" id="UP000017246">
    <property type="component" value="Unassembled WGS sequence"/>
</dbReference>
<comment type="subunit">
    <text evidence="6">Component of the proteasome complex.</text>
</comment>
<keyword evidence="2 6" id="KW-0963">Cytoplasm</keyword>
<dbReference type="STRING" id="6211.A0A068Y371"/>